<dbReference type="Pfam" id="PF00465">
    <property type="entry name" value="Fe-ADH"/>
    <property type="match status" value="1"/>
</dbReference>
<dbReference type="InterPro" id="IPR001670">
    <property type="entry name" value="ADH_Fe/GldA"/>
</dbReference>
<dbReference type="AlphaFoldDB" id="A0A2S7FBZ6"/>
<name>A0A2S7FBZ6_CLOBU</name>
<evidence type="ECO:0000256" key="5">
    <source>
        <dbReference type="ARBA" id="ARBA00039147"/>
    </source>
</evidence>
<dbReference type="GO" id="GO:0046872">
    <property type="term" value="F:metal ion binding"/>
    <property type="evidence" value="ECO:0007669"/>
    <property type="project" value="UniProtKB-KW"/>
</dbReference>
<dbReference type="PIRSF" id="PIRSF000112">
    <property type="entry name" value="Glycerol_dehydrogenase"/>
    <property type="match status" value="1"/>
</dbReference>
<proteinExistence type="predicted"/>
<keyword evidence="8" id="KW-0862">Zinc</keyword>
<feature type="domain" description="Alcohol dehydrogenase iron-type/glycerol dehydrogenase GldA" evidence="10">
    <location>
        <begin position="10"/>
        <end position="145"/>
    </location>
</feature>
<feature type="binding site" evidence="9">
    <location>
        <position position="132"/>
    </location>
    <ligand>
        <name>NAD(+)</name>
        <dbReference type="ChEBI" id="CHEBI:57540"/>
    </ligand>
</feature>
<evidence type="ECO:0000256" key="1">
    <source>
        <dbReference type="ARBA" id="ARBA00022723"/>
    </source>
</evidence>
<evidence type="ECO:0000313" key="11">
    <source>
        <dbReference type="EMBL" id="PPV15541.1"/>
    </source>
</evidence>
<protein>
    <recommendedName>
        <fullName evidence="6">Glycerol dehydrogenase</fullName>
        <ecNumber evidence="5">1.1.1.6</ecNumber>
    </recommendedName>
</protein>
<dbReference type="Gene3D" id="1.20.1090.10">
    <property type="entry name" value="Dehydroquinate synthase-like - alpha domain"/>
    <property type="match status" value="1"/>
</dbReference>
<gene>
    <name evidence="11" type="ORF">AWN73_11495</name>
</gene>
<dbReference type="RefSeq" id="WP_027635228.1">
    <property type="nucleotide sequence ID" value="NZ_CP191155.1"/>
</dbReference>
<dbReference type="SUPFAM" id="SSF56796">
    <property type="entry name" value="Dehydroquinate synthase-like"/>
    <property type="match status" value="1"/>
</dbReference>
<feature type="binding site" evidence="9">
    <location>
        <begin position="95"/>
        <end position="99"/>
    </location>
    <ligand>
        <name>NAD(+)</name>
        <dbReference type="ChEBI" id="CHEBI:57540"/>
    </ligand>
</feature>
<dbReference type="Proteomes" id="UP000238081">
    <property type="component" value="Unassembled WGS sequence"/>
</dbReference>
<dbReference type="Gene3D" id="3.40.50.1970">
    <property type="match status" value="1"/>
</dbReference>
<accession>A0A2S7FBZ6</accession>
<keyword evidence="2" id="KW-0560">Oxidoreductase</keyword>
<evidence type="ECO:0000256" key="8">
    <source>
        <dbReference type="PIRSR" id="PIRSR000112-1"/>
    </source>
</evidence>
<feature type="binding site" evidence="8">
    <location>
        <position position="277"/>
    </location>
    <ligand>
        <name>glycerol</name>
        <dbReference type="ChEBI" id="CHEBI:17754"/>
    </ligand>
</feature>
<keyword evidence="1 8" id="KW-0479">Metal-binding</keyword>
<evidence type="ECO:0000256" key="6">
    <source>
        <dbReference type="ARBA" id="ARBA00040132"/>
    </source>
</evidence>
<comment type="pathway">
    <text evidence="4">Polyol metabolism; glycerol fermentation; glycerone phosphate from glycerol (oxidative route): step 1/2.</text>
</comment>
<evidence type="ECO:0000313" key="12">
    <source>
        <dbReference type="Proteomes" id="UP000238081"/>
    </source>
</evidence>
<comment type="cofactor">
    <cofactor evidence="8">
        <name>Zn(2+)</name>
        <dbReference type="ChEBI" id="CHEBI:29105"/>
    </cofactor>
    <text evidence="8">Binds 1 zinc ion per subunit.</text>
</comment>
<keyword evidence="3 9" id="KW-0520">NAD</keyword>
<evidence type="ECO:0000256" key="4">
    <source>
        <dbReference type="ARBA" id="ARBA00037918"/>
    </source>
</evidence>
<evidence type="ECO:0000256" key="3">
    <source>
        <dbReference type="ARBA" id="ARBA00023027"/>
    </source>
</evidence>
<comment type="catalytic activity">
    <reaction evidence="7">
        <text>glycerol + NAD(+) = dihydroxyacetone + NADH + H(+)</text>
        <dbReference type="Rhea" id="RHEA:13769"/>
        <dbReference type="ChEBI" id="CHEBI:15378"/>
        <dbReference type="ChEBI" id="CHEBI:16016"/>
        <dbReference type="ChEBI" id="CHEBI:17754"/>
        <dbReference type="ChEBI" id="CHEBI:57540"/>
        <dbReference type="ChEBI" id="CHEBI:57945"/>
        <dbReference type="EC" id="1.1.1.6"/>
    </reaction>
</comment>
<dbReference type="PANTHER" id="PTHR43616">
    <property type="entry name" value="GLYCEROL DEHYDROGENASE"/>
    <property type="match status" value="1"/>
</dbReference>
<reference evidence="11 12" key="1">
    <citation type="submission" date="2016-01" db="EMBL/GenBank/DDBJ databases">
        <title>Characterization of the Clostridium difficile lineages that are prevalent in Hong Kong and China.</title>
        <authorList>
            <person name="Kwok J.S.-L."/>
            <person name="Lam W.-Y."/>
            <person name="Ip M."/>
            <person name="Chan T.-F."/>
            <person name="Hawkey P.M."/>
            <person name="Tsui S.K.-W."/>
        </authorList>
    </citation>
    <scope>NUCLEOTIDE SEQUENCE [LARGE SCALE GENOMIC DNA]</scope>
    <source>
        <strain evidence="11 12">300064</strain>
    </source>
</reference>
<organism evidence="11 12">
    <name type="scientific">Clostridium butyricum</name>
    <dbReference type="NCBI Taxonomy" id="1492"/>
    <lineage>
        <taxon>Bacteria</taxon>
        <taxon>Bacillati</taxon>
        <taxon>Bacillota</taxon>
        <taxon>Clostridia</taxon>
        <taxon>Eubacteriales</taxon>
        <taxon>Clostridiaceae</taxon>
        <taxon>Clostridium</taxon>
    </lineage>
</organism>
<feature type="binding site" evidence="9">
    <location>
        <begin position="117"/>
        <end position="120"/>
    </location>
    <ligand>
        <name>NAD(+)</name>
        <dbReference type="ChEBI" id="CHEBI:57540"/>
    </ligand>
</feature>
<dbReference type="CDD" id="cd08171">
    <property type="entry name" value="GlyDH-like"/>
    <property type="match status" value="1"/>
</dbReference>
<evidence type="ECO:0000259" key="10">
    <source>
        <dbReference type="Pfam" id="PF00465"/>
    </source>
</evidence>
<comment type="caution">
    <text evidence="11">The sequence shown here is derived from an EMBL/GenBank/DDBJ whole genome shotgun (WGS) entry which is preliminary data.</text>
</comment>
<evidence type="ECO:0000256" key="2">
    <source>
        <dbReference type="ARBA" id="ARBA00023002"/>
    </source>
</evidence>
<dbReference type="InterPro" id="IPR016205">
    <property type="entry name" value="Glycerol_DH"/>
</dbReference>
<feature type="binding site" evidence="8">
    <location>
        <position position="259"/>
    </location>
    <ligand>
        <name>glycerol</name>
        <dbReference type="ChEBI" id="CHEBI:17754"/>
    </ligand>
</feature>
<evidence type="ECO:0000256" key="9">
    <source>
        <dbReference type="PIRSR" id="PIRSR000112-3"/>
    </source>
</evidence>
<dbReference type="PANTHER" id="PTHR43616:SF5">
    <property type="entry name" value="GLYCEROL DEHYDROGENASE 1"/>
    <property type="match status" value="1"/>
</dbReference>
<evidence type="ECO:0000256" key="7">
    <source>
        <dbReference type="ARBA" id="ARBA00049006"/>
    </source>
</evidence>
<dbReference type="EMBL" id="LRDH01000098">
    <property type="protein sequence ID" value="PPV15541.1"/>
    <property type="molecule type" value="Genomic_DNA"/>
</dbReference>
<dbReference type="GO" id="GO:0008888">
    <property type="term" value="F:glycerol dehydrogenase (NAD+) activity"/>
    <property type="evidence" value="ECO:0007669"/>
    <property type="project" value="UniProtKB-EC"/>
</dbReference>
<feature type="binding site" evidence="9">
    <location>
        <position position="126"/>
    </location>
    <ligand>
        <name>NAD(+)</name>
        <dbReference type="ChEBI" id="CHEBI:57540"/>
    </ligand>
</feature>
<feature type="binding site" evidence="8">
    <location>
        <position position="172"/>
    </location>
    <ligand>
        <name>glycerol</name>
        <dbReference type="ChEBI" id="CHEBI:17754"/>
    </ligand>
</feature>
<sequence length="363" mass="41184">MKNYDLFLPSYCIGNDVYRKVKDTCKEYGIKAVVIGGYRGIEAAKKKLIYACNEAGIQILDFVWYGGNCTYENVEVLSKNNVVKEADYIFAVGGGKAIDTSKCLGEKSKKKVFAFPTIASNCAACTNVSIMYNNDGTFKEPYFFLHPAVHTFIDTEIIGAAPKNYMWAGIGDTYSKYYESTVSARGEDLEHFKALGVGFSHMCLEPLLLYGEKALKDNEEKVCTYELEQTVLTIIVTTAIVSIFLTRDHTPDYNSGLAHAVFYALTKFEEIEEYHLHGEVVSFGVLILLLCDNRIEEFEKIYKFNKRVGLPVKLEDIGITKEQFYEVIDIIPKMPDVKHYPYAITREMLENTLYILEKKKLIL</sequence>
<dbReference type="EC" id="1.1.1.6" evidence="5"/>